<evidence type="ECO:0000256" key="11">
    <source>
        <dbReference type="ARBA" id="ARBA00025198"/>
    </source>
</evidence>
<gene>
    <name evidence="15 18" type="primary">atpF</name>
    <name evidence="18" type="ORF">GCM10009114_36770</name>
</gene>
<evidence type="ECO:0000256" key="13">
    <source>
        <dbReference type="ARBA" id="ARBA00026054"/>
    </source>
</evidence>
<comment type="function">
    <text evidence="12">Component of the F(0) channel, it forms part of the peripheral stalk, linking F(1) to F(0). The b'-subunit is a diverged and duplicated form of b found in plants and photosynthetic bacteria.</text>
</comment>
<name>A0ABN1LU08_9ALTE</name>
<evidence type="ECO:0000256" key="4">
    <source>
        <dbReference type="ARBA" id="ARBA00022547"/>
    </source>
</evidence>
<evidence type="ECO:0000256" key="6">
    <source>
        <dbReference type="ARBA" id="ARBA00022781"/>
    </source>
</evidence>
<organism evidence="18 19">
    <name type="scientific">Aliiglaciecola litoralis</name>
    <dbReference type="NCBI Taxonomy" id="582857"/>
    <lineage>
        <taxon>Bacteria</taxon>
        <taxon>Pseudomonadati</taxon>
        <taxon>Pseudomonadota</taxon>
        <taxon>Gammaproteobacteria</taxon>
        <taxon>Alteromonadales</taxon>
        <taxon>Alteromonadaceae</taxon>
        <taxon>Aliiglaciecola</taxon>
    </lineage>
</organism>
<keyword evidence="2 15" id="KW-0813">Transport</keyword>
<evidence type="ECO:0000256" key="3">
    <source>
        <dbReference type="ARBA" id="ARBA00022475"/>
    </source>
</evidence>
<evidence type="ECO:0000256" key="5">
    <source>
        <dbReference type="ARBA" id="ARBA00022692"/>
    </source>
</evidence>
<protein>
    <recommendedName>
        <fullName evidence="15">ATP synthase subunit b</fullName>
    </recommendedName>
    <alternativeName>
        <fullName evidence="15">ATP synthase F(0) sector subunit b</fullName>
    </alternativeName>
    <alternativeName>
        <fullName evidence="15">ATPase subunit I</fullName>
    </alternativeName>
    <alternativeName>
        <fullName evidence="15">F-type ATPase subunit b</fullName>
        <shortName evidence="15">F-ATPase subunit b</shortName>
    </alternativeName>
</protein>
<proteinExistence type="inferred from homology"/>
<dbReference type="InterPro" id="IPR028987">
    <property type="entry name" value="ATP_synth_B-like_membr_sf"/>
</dbReference>
<keyword evidence="3 15" id="KW-1003">Cell membrane</keyword>
<dbReference type="NCBIfam" id="NF004413">
    <property type="entry name" value="PRK05759.1-4"/>
    <property type="match status" value="1"/>
</dbReference>
<reference evidence="18 19" key="1">
    <citation type="journal article" date="2019" name="Int. J. Syst. Evol. Microbiol.">
        <title>The Global Catalogue of Microorganisms (GCM) 10K type strain sequencing project: providing services to taxonomists for standard genome sequencing and annotation.</title>
        <authorList>
            <consortium name="The Broad Institute Genomics Platform"/>
            <consortium name="The Broad Institute Genome Sequencing Center for Infectious Disease"/>
            <person name="Wu L."/>
            <person name="Ma J."/>
        </authorList>
    </citation>
    <scope>NUCLEOTIDE SEQUENCE [LARGE SCALE GENOMIC DNA]</scope>
    <source>
        <strain evidence="18 19">JCM 15896</strain>
    </source>
</reference>
<feature type="transmembrane region" description="Helical" evidence="15">
    <location>
        <begin position="6"/>
        <end position="28"/>
    </location>
</feature>
<dbReference type="InterPro" id="IPR005864">
    <property type="entry name" value="ATP_synth_F0_bsu_bac"/>
</dbReference>
<evidence type="ECO:0000256" key="7">
    <source>
        <dbReference type="ARBA" id="ARBA00022989"/>
    </source>
</evidence>
<evidence type="ECO:0000256" key="14">
    <source>
        <dbReference type="ARBA" id="ARBA00037847"/>
    </source>
</evidence>
<evidence type="ECO:0000256" key="8">
    <source>
        <dbReference type="ARBA" id="ARBA00023065"/>
    </source>
</evidence>
<comment type="caution">
    <text evidence="18">The sequence shown here is derived from an EMBL/GenBank/DDBJ whole genome shotgun (WGS) entry which is preliminary data.</text>
</comment>
<keyword evidence="17" id="KW-0175">Coiled coil</keyword>
<sequence>MVVNINFTLIGQLIAFTVFVLFCMKYVWPPLMEAIEKRQKEIADGLANAERGQKELELAQDKATEQLRDAKTQAAEIIEQAKKRATQIVDEETQRGHAEREKIIASGHTEIEAERNRVKEDLRKQVAALAVAGAEKILAREIDAAAQSDIVEKLVAEL</sequence>
<dbReference type="Proteomes" id="UP001500359">
    <property type="component" value="Unassembled WGS sequence"/>
</dbReference>
<accession>A0ABN1LU08</accession>
<keyword evidence="10 15" id="KW-0066">ATP synthesis</keyword>
<keyword evidence="9 15" id="KW-0472">Membrane</keyword>
<dbReference type="SUPFAM" id="SSF81573">
    <property type="entry name" value="F1F0 ATP synthase subunit B, membrane domain"/>
    <property type="match status" value="1"/>
</dbReference>
<keyword evidence="6 15" id="KW-0375">Hydrogen ion transport</keyword>
<evidence type="ECO:0000313" key="19">
    <source>
        <dbReference type="Proteomes" id="UP001500359"/>
    </source>
</evidence>
<comment type="subunit">
    <text evidence="15">F-type ATPases have 2 components, F(1) - the catalytic core - and F(0) - the membrane proton channel. F(1) has five subunits: alpha(3), beta(3), gamma(1), delta(1), epsilon(1). F(0) has three main subunits: a(1), b(2) and c(10-14). The alpha and beta chains form an alternating ring which encloses part of the gamma chain. F(1) is attached to F(0) by a central stalk formed by the gamma and epsilon chains, while a peripheral stalk is formed by the delta and b chains.</text>
</comment>
<keyword evidence="8 15" id="KW-0406">Ion transport</keyword>
<dbReference type="InterPro" id="IPR050059">
    <property type="entry name" value="ATP_synthase_B_chain"/>
</dbReference>
<evidence type="ECO:0000313" key="18">
    <source>
        <dbReference type="EMBL" id="GAA0860266.1"/>
    </source>
</evidence>
<feature type="coiled-coil region" evidence="17">
    <location>
        <begin position="46"/>
        <end position="84"/>
    </location>
</feature>
<comment type="similarity">
    <text evidence="1 15 16">Belongs to the ATPase B chain family.</text>
</comment>
<evidence type="ECO:0000256" key="15">
    <source>
        <dbReference type="HAMAP-Rule" id="MF_01398"/>
    </source>
</evidence>
<comment type="function">
    <text evidence="11 15">F(1)F(0) ATP synthase produces ATP from ADP in the presence of a proton or sodium gradient. F-type ATPases consist of two structural domains, F(1) containing the extramembraneous catalytic core and F(0) containing the membrane proton channel, linked together by a central stalk and a peripheral stalk. During catalysis, ATP synthesis in the catalytic domain of F(1) is coupled via a rotary mechanism of the central stalk subunits to proton translocation.</text>
</comment>
<keyword evidence="19" id="KW-1185">Reference proteome</keyword>
<evidence type="ECO:0000256" key="17">
    <source>
        <dbReference type="SAM" id="Coils"/>
    </source>
</evidence>
<dbReference type="InterPro" id="IPR002146">
    <property type="entry name" value="ATP_synth_b/b'su_bac/chlpt"/>
</dbReference>
<dbReference type="EMBL" id="BAAAFD010000021">
    <property type="protein sequence ID" value="GAA0860266.1"/>
    <property type="molecule type" value="Genomic_DNA"/>
</dbReference>
<comment type="subunit">
    <text evidence="13">F-type ATPases have 2 components, F(1) - the catalytic core - and F(0) - the membrane proton channel. F(1) has five subunits: alpha(3), beta(3), gamma(1), delta(1), epsilon(1). F(0) has four main subunits: a(1), b(2) and c(10-14). The alpha and beta chains form an alternating ring which encloses part of the gamma chain. F(1) is attached to F(0) by a central stalk formed by the gamma and epsilon chains, while a peripheral stalk is formed by the delta and b chains.</text>
</comment>
<dbReference type="Gene3D" id="1.20.5.620">
    <property type="entry name" value="F1F0 ATP synthase subunit B, membrane domain"/>
    <property type="match status" value="1"/>
</dbReference>
<keyword evidence="4 15" id="KW-0138">CF(0)</keyword>
<evidence type="ECO:0000256" key="2">
    <source>
        <dbReference type="ARBA" id="ARBA00022448"/>
    </source>
</evidence>
<dbReference type="Pfam" id="PF00430">
    <property type="entry name" value="ATP-synt_B"/>
    <property type="match status" value="1"/>
</dbReference>
<evidence type="ECO:0000256" key="1">
    <source>
        <dbReference type="ARBA" id="ARBA00005513"/>
    </source>
</evidence>
<dbReference type="CDD" id="cd06503">
    <property type="entry name" value="ATP-synt_Fo_b"/>
    <property type="match status" value="1"/>
</dbReference>
<evidence type="ECO:0000256" key="9">
    <source>
        <dbReference type="ARBA" id="ARBA00023136"/>
    </source>
</evidence>
<comment type="subcellular location">
    <subcellularLocation>
        <location evidence="15">Cell membrane</location>
        <topology evidence="15">Single-pass membrane protein</topology>
    </subcellularLocation>
    <subcellularLocation>
        <location evidence="14">Endomembrane system</location>
        <topology evidence="14">Single-pass membrane protein</topology>
    </subcellularLocation>
</comment>
<dbReference type="NCBIfam" id="NF004411">
    <property type="entry name" value="PRK05759.1-2"/>
    <property type="match status" value="1"/>
</dbReference>
<dbReference type="HAMAP" id="MF_01398">
    <property type="entry name" value="ATP_synth_b_bprime"/>
    <property type="match status" value="1"/>
</dbReference>
<dbReference type="NCBIfam" id="TIGR01144">
    <property type="entry name" value="ATP_synt_b"/>
    <property type="match status" value="1"/>
</dbReference>
<keyword evidence="5 15" id="KW-0812">Transmembrane</keyword>
<evidence type="ECO:0000256" key="16">
    <source>
        <dbReference type="RuleBase" id="RU003848"/>
    </source>
</evidence>
<keyword evidence="7 15" id="KW-1133">Transmembrane helix</keyword>
<dbReference type="PANTHER" id="PTHR33445">
    <property type="entry name" value="ATP SYNTHASE SUBUNIT B', CHLOROPLASTIC"/>
    <property type="match status" value="1"/>
</dbReference>
<evidence type="ECO:0000256" key="10">
    <source>
        <dbReference type="ARBA" id="ARBA00023310"/>
    </source>
</evidence>
<dbReference type="PANTHER" id="PTHR33445:SF1">
    <property type="entry name" value="ATP SYNTHASE SUBUNIT B"/>
    <property type="match status" value="1"/>
</dbReference>
<evidence type="ECO:0000256" key="12">
    <source>
        <dbReference type="ARBA" id="ARBA00025614"/>
    </source>
</evidence>